<comment type="subunit">
    <text evidence="5 7">Monomer.</text>
</comment>
<feature type="binding site" evidence="5">
    <location>
        <position position="169"/>
    </location>
    <ligand>
        <name>AMP</name>
        <dbReference type="ChEBI" id="CHEBI:456215"/>
    </ligand>
</feature>
<keyword evidence="1 5" id="KW-0808">Transferase</keyword>
<keyword evidence="3 5" id="KW-0547">Nucleotide-binding</keyword>
<dbReference type="SUPFAM" id="SSF52540">
    <property type="entry name" value="P-loop containing nucleoside triphosphate hydrolases"/>
    <property type="match status" value="1"/>
</dbReference>
<dbReference type="InterPro" id="IPR000850">
    <property type="entry name" value="Adenylat/UMP-CMP_kin"/>
</dbReference>
<evidence type="ECO:0000256" key="1">
    <source>
        <dbReference type="ARBA" id="ARBA00022679"/>
    </source>
</evidence>
<organism evidence="8 9">
    <name type="scientific">Candidatus Taylorbacteria bacterium RIFOXYD2_FULL_36_9</name>
    <dbReference type="NCBI Taxonomy" id="1802338"/>
    <lineage>
        <taxon>Bacteria</taxon>
        <taxon>Candidatus Tayloriibacteriota</taxon>
    </lineage>
</organism>
<evidence type="ECO:0000256" key="7">
    <source>
        <dbReference type="RuleBase" id="RU003331"/>
    </source>
</evidence>
<comment type="domain">
    <text evidence="5">Consists of three domains, a large central CORE domain and two small peripheral domains, NMPbind and LID, which undergo movements during catalysis. The LID domain closes over the site of phosphoryl transfer upon ATP binding. Assembling and dissambling the active center during each catalytic cycle provides an effective means to prevent ATP hydrolysis.</text>
</comment>
<comment type="similarity">
    <text evidence="5 6">Belongs to the adenylate kinase family.</text>
</comment>
<dbReference type="EMBL" id="MHSQ01000013">
    <property type="protein sequence ID" value="OHA47405.1"/>
    <property type="molecule type" value="Genomic_DNA"/>
</dbReference>
<dbReference type="InterPro" id="IPR027417">
    <property type="entry name" value="P-loop_NTPase"/>
</dbReference>
<comment type="caution">
    <text evidence="8">The sequence shown here is derived from an EMBL/GenBank/DDBJ whole genome shotgun (WGS) entry which is preliminary data.</text>
</comment>
<keyword evidence="2 5" id="KW-0545">Nucleotide biosynthesis</keyword>
<name>A0A1G2PGD0_9BACT</name>
<dbReference type="AlphaFoldDB" id="A0A1G2PGD0"/>
<keyword evidence="5" id="KW-0963">Cytoplasm</keyword>
<keyword evidence="5 7" id="KW-0067">ATP-binding</keyword>
<evidence type="ECO:0000256" key="6">
    <source>
        <dbReference type="RuleBase" id="RU003330"/>
    </source>
</evidence>
<evidence type="ECO:0000313" key="9">
    <source>
        <dbReference type="Proteomes" id="UP000176965"/>
    </source>
</evidence>
<evidence type="ECO:0000256" key="5">
    <source>
        <dbReference type="HAMAP-Rule" id="MF_00235"/>
    </source>
</evidence>
<protein>
    <recommendedName>
        <fullName evidence="5 7">Adenylate kinase</fullName>
        <shortName evidence="5">AK</shortName>
        <ecNumber evidence="5 7">2.7.4.3</ecNumber>
    </recommendedName>
    <alternativeName>
        <fullName evidence="5">ATP-AMP transphosphorylase</fullName>
    </alternativeName>
    <alternativeName>
        <fullName evidence="5">ATP:AMP phosphotransferase</fullName>
    </alternativeName>
    <alternativeName>
        <fullName evidence="5">Adenylate monophosphate kinase</fullName>
    </alternativeName>
</protein>
<dbReference type="HAMAP" id="MF_00235">
    <property type="entry name" value="Adenylate_kinase_Adk"/>
    <property type="match status" value="1"/>
</dbReference>
<dbReference type="UniPathway" id="UPA00588">
    <property type="reaction ID" value="UER00649"/>
</dbReference>
<feature type="binding site" evidence="5">
    <location>
        <begin position="85"/>
        <end position="87"/>
    </location>
    <ligand>
        <name>AMP</name>
        <dbReference type="ChEBI" id="CHEBI:456215"/>
    </ligand>
</feature>
<evidence type="ECO:0000256" key="4">
    <source>
        <dbReference type="ARBA" id="ARBA00022777"/>
    </source>
</evidence>
<comment type="function">
    <text evidence="5">Catalyzes the reversible transfer of the terminal phosphate group between ATP and AMP. Plays an important role in cellular energy homeostasis and in adenine nucleotide metabolism.</text>
</comment>
<feature type="binding site" evidence="5">
    <location>
        <position position="156"/>
    </location>
    <ligand>
        <name>ATP</name>
        <dbReference type="ChEBI" id="CHEBI:30616"/>
    </ligand>
</feature>
<comment type="pathway">
    <text evidence="5">Purine metabolism; AMP biosynthesis via salvage pathway; AMP from ADP: step 1/1.</text>
</comment>
<comment type="catalytic activity">
    <reaction evidence="5 7">
        <text>AMP + ATP = 2 ADP</text>
        <dbReference type="Rhea" id="RHEA:12973"/>
        <dbReference type="ChEBI" id="CHEBI:30616"/>
        <dbReference type="ChEBI" id="CHEBI:456215"/>
        <dbReference type="ChEBI" id="CHEBI:456216"/>
        <dbReference type="EC" id="2.7.4.3"/>
    </reaction>
</comment>
<evidence type="ECO:0000256" key="3">
    <source>
        <dbReference type="ARBA" id="ARBA00022741"/>
    </source>
</evidence>
<dbReference type="Proteomes" id="UP000176965">
    <property type="component" value="Unassembled WGS sequence"/>
</dbReference>
<feature type="binding site" evidence="5">
    <location>
        <position position="158"/>
    </location>
    <ligand>
        <name>AMP</name>
        <dbReference type="ChEBI" id="CHEBI:456215"/>
    </ligand>
</feature>
<dbReference type="STRING" id="1802338.A2541_00840"/>
<feature type="region of interest" description="NMP" evidence="5">
    <location>
        <begin position="58"/>
        <end position="87"/>
    </location>
</feature>
<sequence>MFNIFKKSVGEEKGEKVYKTKVFIFLGRSGCGKGTQADLLITHLCKMGDKKCKTLHIESGSLLREFAKGDLYTEKKIKTTIDGGTLVPEAVIVSLWMGYLTDSFTGNENIVFDGTPRKLREAELLDDTLKFYNIEKPTVISVNVSRDWSEKRLLGRARKDDTPESVKRRLEWYETDVVPTLNYYKNNSYYNFVDINGEQPIEDVQNEILAKLGLNL</sequence>
<dbReference type="GO" id="GO:0044209">
    <property type="term" value="P:AMP salvage"/>
    <property type="evidence" value="ECO:0007669"/>
    <property type="project" value="UniProtKB-UniRule"/>
</dbReference>
<evidence type="ECO:0000256" key="2">
    <source>
        <dbReference type="ARBA" id="ARBA00022727"/>
    </source>
</evidence>
<dbReference type="GO" id="GO:0004017">
    <property type="term" value="F:AMP kinase activity"/>
    <property type="evidence" value="ECO:0007669"/>
    <property type="project" value="UniProtKB-UniRule"/>
</dbReference>
<dbReference type="CDD" id="cd01428">
    <property type="entry name" value="ADK"/>
    <property type="match status" value="1"/>
</dbReference>
<reference evidence="8 9" key="1">
    <citation type="journal article" date="2016" name="Nat. Commun.">
        <title>Thousands of microbial genomes shed light on interconnected biogeochemical processes in an aquifer system.</title>
        <authorList>
            <person name="Anantharaman K."/>
            <person name="Brown C.T."/>
            <person name="Hug L.A."/>
            <person name="Sharon I."/>
            <person name="Castelle C.J."/>
            <person name="Probst A.J."/>
            <person name="Thomas B.C."/>
            <person name="Singh A."/>
            <person name="Wilkins M.J."/>
            <person name="Karaoz U."/>
            <person name="Brodie E.L."/>
            <person name="Williams K.H."/>
            <person name="Hubbard S.S."/>
            <person name="Banfield J.F."/>
        </authorList>
    </citation>
    <scope>NUCLEOTIDE SEQUENCE [LARGE SCALE GENOMIC DNA]</scope>
</reference>
<accession>A0A1G2PGD0</accession>
<feature type="binding site" evidence="5">
    <location>
        <position position="199"/>
    </location>
    <ligand>
        <name>ATP</name>
        <dbReference type="ChEBI" id="CHEBI:30616"/>
    </ligand>
</feature>
<feature type="binding site" evidence="5">
    <location>
        <position position="59"/>
    </location>
    <ligand>
        <name>AMP</name>
        <dbReference type="ChEBI" id="CHEBI:456215"/>
    </ligand>
</feature>
<feature type="binding site" evidence="5">
    <location>
        <position position="64"/>
    </location>
    <ligand>
        <name>AMP</name>
        <dbReference type="ChEBI" id="CHEBI:456215"/>
    </ligand>
</feature>
<comment type="caution">
    <text evidence="5">Lacks conserved residue(s) required for the propagation of feature annotation.</text>
</comment>
<dbReference type="GO" id="GO:0005524">
    <property type="term" value="F:ATP binding"/>
    <property type="evidence" value="ECO:0007669"/>
    <property type="project" value="UniProtKB-UniRule"/>
</dbReference>
<proteinExistence type="inferred from homology"/>
<dbReference type="PRINTS" id="PR00094">
    <property type="entry name" value="ADENYLTKNASE"/>
</dbReference>
<comment type="subcellular location">
    <subcellularLocation>
        <location evidence="5 7">Cytoplasm</location>
    </subcellularLocation>
</comment>
<dbReference type="EC" id="2.7.4.3" evidence="5 7"/>
<dbReference type="Pfam" id="PF00406">
    <property type="entry name" value="ADK"/>
    <property type="match status" value="1"/>
</dbReference>
<evidence type="ECO:0000313" key="8">
    <source>
        <dbReference type="EMBL" id="OHA47405.1"/>
    </source>
</evidence>
<dbReference type="PANTHER" id="PTHR23359">
    <property type="entry name" value="NUCLEOTIDE KINASE"/>
    <property type="match status" value="1"/>
</dbReference>
<dbReference type="GO" id="GO:0005737">
    <property type="term" value="C:cytoplasm"/>
    <property type="evidence" value="ECO:0007669"/>
    <property type="project" value="UniProtKB-SubCell"/>
</dbReference>
<gene>
    <name evidence="5" type="primary">adk</name>
    <name evidence="8" type="ORF">A2541_00840</name>
</gene>
<dbReference type="Gene3D" id="3.40.50.300">
    <property type="entry name" value="P-loop containing nucleotide triphosphate hydrolases"/>
    <property type="match status" value="1"/>
</dbReference>
<feature type="binding site" evidence="5">
    <location>
        <begin position="30"/>
        <end position="35"/>
    </location>
    <ligand>
        <name>ATP</name>
        <dbReference type="ChEBI" id="CHEBI:30616"/>
    </ligand>
</feature>
<keyword evidence="4 5" id="KW-0418">Kinase</keyword>